<dbReference type="RefSeq" id="XP_037158651.1">
    <property type="nucleotide sequence ID" value="XM_037314449.1"/>
</dbReference>
<dbReference type="GeneID" id="59294248"/>
<protein>
    <submittedName>
        <fullName evidence="2">Uncharacterized protein</fullName>
    </submittedName>
</protein>
<dbReference type="EMBL" id="JACCJC010000096">
    <property type="protein sequence ID" value="KAF6225984.1"/>
    <property type="molecule type" value="Genomic_DNA"/>
</dbReference>
<dbReference type="AlphaFoldDB" id="A0A8H6CMJ8"/>
<proteinExistence type="predicted"/>
<accession>A0A8H6CMJ8</accession>
<evidence type="ECO:0000313" key="3">
    <source>
        <dbReference type="Proteomes" id="UP000578531"/>
    </source>
</evidence>
<keyword evidence="3" id="KW-1185">Reference proteome</keyword>
<sequence length="261" mass="28290">MPPCPSHTNKSRPPPAPKLSQIHHNSASHASQPKSPSTSTPPPHTTLNHVPQPYLPLLLPHLRPDPGAAQGAFLAQAQQEVREHLASAAKKGYQGLSSSHVLRCTVTNKNRELVRNARSAADACMLYETAVAASQDGLTTGTDLGKLAERDGILAACYGVWITGTLGLEEGRKGRLEATSEKELDGMVAMARHLVFDCPDEEKYQVRIAHREYRGGPEGFEKREGTWVCKFDRDCPKAFWASEVSIAVGIGVSSLVPLQDD</sequence>
<comment type="caution">
    <text evidence="2">The sequence shown here is derived from an EMBL/GenBank/DDBJ whole genome shotgun (WGS) entry which is preliminary data.</text>
</comment>
<gene>
    <name evidence="2" type="ORF">HO173_012614</name>
</gene>
<evidence type="ECO:0000256" key="1">
    <source>
        <dbReference type="SAM" id="MobiDB-lite"/>
    </source>
</evidence>
<evidence type="ECO:0000313" key="2">
    <source>
        <dbReference type="EMBL" id="KAF6225984.1"/>
    </source>
</evidence>
<name>A0A8H6CMJ8_9LECA</name>
<feature type="region of interest" description="Disordered" evidence="1">
    <location>
        <begin position="1"/>
        <end position="52"/>
    </location>
</feature>
<dbReference type="OrthoDB" id="10586966at2759"/>
<organism evidence="2 3">
    <name type="scientific">Letharia columbiana</name>
    <dbReference type="NCBI Taxonomy" id="112416"/>
    <lineage>
        <taxon>Eukaryota</taxon>
        <taxon>Fungi</taxon>
        <taxon>Dikarya</taxon>
        <taxon>Ascomycota</taxon>
        <taxon>Pezizomycotina</taxon>
        <taxon>Lecanoromycetes</taxon>
        <taxon>OSLEUM clade</taxon>
        <taxon>Lecanoromycetidae</taxon>
        <taxon>Lecanorales</taxon>
        <taxon>Lecanorineae</taxon>
        <taxon>Parmeliaceae</taxon>
        <taxon>Letharia</taxon>
    </lineage>
</organism>
<reference evidence="2 3" key="1">
    <citation type="journal article" date="2020" name="Genomics">
        <title>Complete, high-quality genomes from long-read metagenomic sequencing of two wolf lichen thalli reveals enigmatic genome architecture.</title>
        <authorList>
            <person name="McKenzie S.K."/>
            <person name="Walston R.F."/>
            <person name="Allen J.L."/>
        </authorList>
    </citation>
    <scope>NUCLEOTIDE SEQUENCE [LARGE SCALE GENOMIC DNA]</scope>
    <source>
        <strain evidence="2">WasteWater2</strain>
    </source>
</reference>
<dbReference type="Proteomes" id="UP000578531">
    <property type="component" value="Unassembled WGS sequence"/>
</dbReference>